<keyword evidence="3 6" id="KW-1133">Transmembrane helix</keyword>
<evidence type="ECO:0000256" key="2">
    <source>
        <dbReference type="ARBA" id="ARBA00022692"/>
    </source>
</evidence>
<feature type="repeat" description="TPR" evidence="5">
    <location>
        <begin position="640"/>
        <end position="673"/>
    </location>
</feature>
<comment type="subcellular location">
    <subcellularLocation>
        <location evidence="1">Membrane</location>
        <topology evidence="1">Multi-pass membrane protein</topology>
    </subcellularLocation>
</comment>
<feature type="transmembrane region" description="Helical" evidence="6">
    <location>
        <begin position="185"/>
        <end position="201"/>
    </location>
</feature>
<evidence type="ECO:0000313" key="9">
    <source>
        <dbReference type="Proteomes" id="UP000266426"/>
    </source>
</evidence>
<dbReference type="SMART" id="SM00028">
    <property type="entry name" value="TPR"/>
    <property type="match status" value="4"/>
</dbReference>
<evidence type="ECO:0000256" key="1">
    <source>
        <dbReference type="ARBA" id="ARBA00004141"/>
    </source>
</evidence>
<gene>
    <name evidence="8" type="ORF">C4541_04730</name>
</gene>
<dbReference type="Pfam" id="PF04932">
    <property type="entry name" value="Wzy_C"/>
    <property type="match status" value="1"/>
</dbReference>
<dbReference type="SUPFAM" id="SSF48452">
    <property type="entry name" value="TPR-like"/>
    <property type="match status" value="1"/>
</dbReference>
<feature type="transmembrane region" description="Helical" evidence="6">
    <location>
        <begin position="160"/>
        <end position="178"/>
    </location>
</feature>
<keyword evidence="2 6" id="KW-0812">Transmembrane</keyword>
<dbReference type="InterPro" id="IPR011990">
    <property type="entry name" value="TPR-like_helical_dom_sf"/>
</dbReference>
<name>A0A3A4RBC2_9BACT</name>
<dbReference type="GO" id="GO:0016020">
    <property type="term" value="C:membrane"/>
    <property type="evidence" value="ECO:0007669"/>
    <property type="project" value="UniProtKB-SubCell"/>
</dbReference>
<evidence type="ECO:0000256" key="3">
    <source>
        <dbReference type="ARBA" id="ARBA00022989"/>
    </source>
</evidence>
<proteinExistence type="predicted"/>
<dbReference type="PANTHER" id="PTHR37422">
    <property type="entry name" value="TEICHURONIC ACID BIOSYNTHESIS PROTEIN TUAE"/>
    <property type="match status" value="1"/>
</dbReference>
<feature type="transmembrane region" description="Helical" evidence="6">
    <location>
        <begin position="237"/>
        <end position="258"/>
    </location>
</feature>
<feature type="transmembrane region" description="Helical" evidence="6">
    <location>
        <begin position="336"/>
        <end position="357"/>
    </location>
</feature>
<dbReference type="AlphaFoldDB" id="A0A3A4RBC2"/>
<reference evidence="8 9" key="1">
    <citation type="journal article" date="2017" name="ISME J.">
        <title>Energy and carbon metabolisms in a deep terrestrial subsurface fluid microbial community.</title>
        <authorList>
            <person name="Momper L."/>
            <person name="Jungbluth S.P."/>
            <person name="Lee M.D."/>
            <person name="Amend J.P."/>
        </authorList>
    </citation>
    <scope>NUCLEOTIDE SEQUENCE [LARGE SCALE GENOMIC DNA]</scope>
    <source>
        <strain evidence="8">SURF_26</strain>
    </source>
</reference>
<dbReference type="PANTHER" id="PTHR37422:SF13">
    <property type="entry name" value="LIPOPOLYSACCHARIDE BIOSYNTHESIS PROTEIN PA4999-RELATED"/>
    <property type="match status" value="1"/>
</dbReference>
<feature type="transmembrane region" description="Helical" evidence="6">
    <location>
        <begin position="396"/>
        <end position="412"/>
    </location>
</feature>
<feature type="transmembrane region" description="Helical" evidence="6">
    <location>
        <begin position="207"/>
        <end position="225"/>
    </location>
</feature>
<feature type="transmembrane region" description="Helical" evidence="6">
    <location>
        <begin position="41"/>
        <end position="57"/>
    </location>
</feature>
<feature type="transmembrane region" description="Helical" evidence="6">
    <location>
        <begin position="97"/>
        <end position="112"/>
    </location>
</feature>
<evidence type="ECO:0000256" key="6">
    <source>
        <dbReference type="SAM" id="Phobius"/>
    </source>
</evidence>
<dbReference type="Proteomes" id="UP000266426">
    <property type="component" value="Unassembled WGS sequence"/>
</dbReference>
<protein>
    <recommendedName>
        <fullName evidence="7">O-antigen ligase-related domain-containing protein</fullName>
    </recommendedName>
</protein>
<feature type="domain" description="O-antigen ligase-related" evidence="7">
    <location>
        <begin position="190"/>
        <end position="349"/>
    </location>
</feature>
<dbReference type="InterPro" id="IPR019734">
    <property type="entry name" value="TPR_rpt"/>
</dbReference>
<evidence type="ECO:0000259" key="7">
    <source>
        <dbReference type="Pfam" id="PF04932"/>
    </source>
</evidence>
<dbReference type="Gene3D" id="1.25.40.10">
    <property type="entry name" value="Tetratricopeptide repeat domain"/>
    <property type="match status" value="1"/>
</dbReference>
<feature type="transmembrane region" description="Helical" evidence="6">
    <location>
        <begin position="64"/>
        <end position="85"/>
    </location>
</feature>
<dbReference type="InterPro" id="IPR007016">
    <property type="entry name" value="O-antigen_ligase-rel_domated"/>
</dbReference>
<feature type="transmembrane region" description="Helical" evidence="6">
    <location>
        <begin position="369"/>
        <end position="390"/>
    </location>
</feature>
<dbReference type="InterPro" id="IPR051533">
    <property type="entry name" value="WaaL-like"/>
</dbReference>
<organism evidence="8 9">
    <name type="scientific">Candidatus Auribacter fodinae</name>
    <dbReference type="NCBI Taxonomy" id="2093366"/>
    <lineage>
        <taxon>Bacteria</taxon>
        <taxon>Pseudomonadati</taxon>
        <taxon>Candidatus Auribacterota</taxon>
        <taxon>Candidatus Auribacteria</taxon>
        <taxon>Candidatus Auribacterales</taxon>
        <taxon>Candidatus Auribacteraceae</taxon>
        <taxon>Candidatus Auribacter</taxon>
    </lineage>
</organism>
<keyword evidence="5" id="KW-0802">TPR repeat</keyword>
<feature type="transmembrane region" description="Helical" evidence="6">
    <location>
        <begin position="119"/>
        <end position="140"/>
    </location>
</feature>
<comment type="caution">
    <text evidence="8">The sequence shown here is derived from an EMBL/GenBank/DDBJ whole genome shotgun (WGS) entry which is preliminary data.</text>
</comment>
<dbReference type="PROSITE" id="PS50005">
    <property type="entry name" value="TPR"/>
    <property type="match status" value="1"/>
</dbReference>
<evidence type="ECO:0000256" key="5">
    <source>
        <dbReference type="PROSITE-ProRule" id="PRU00339"/>
    </source>
</evidence>
<keyword evidence="4 6" id="KW-0472">Membrane</keyword>
<dbReference type="EMBL" id="QZJZ01000035">
    <property type="protein sequence ID" value="RJP60077.1"/>
    <property type="molecule type" value="Genomic_DNA"/>
</dbReference>
<feature type="transmembrane region" description="Helical" evidence="6">
    <location>
        <begin position="424"/>
        <end position="445"/>
    </location>
</feature>
<evidence type="ECO:0000256" key="4">
    <source>
        <dbReference type="ARBA" id="ARBA00023136"/>
    </source>
</evidence>
<accession>A0A3A4RBC2</accession>
<dbReference type="Pfam" id="PF13174">
    <property type="entry name" value="TPR_6"/>
    <property type="match status" value="1"/>
</dbReference>
<evidence type="ECO:0000313" key="8">
    <source>
        <dbReference type="EMBL" id="RJP60077.1"/>
    </source>
</evidence>
<sequence>MNIKSFTGRMLFYVPAGALLLLVFAFSPFRLDPLFSIKEDLFAVVSGAIFLISMLFAKSDRVRFPLTALCFFLFVLLSWLSLLWAVNPHETVRDSSRWTYSFLLFYASYTLFDRKSMRILISGGILAGVVTASFGIAEYFDYPLLFAEKGKILSFFGHQNMLGQFLAVTLVWTWAVFLKTLRWRWLYIPAMAVIGFGLFVTNCRSGYVSALAGMISVVIIILRGASIKSVWRIIKPAVIIGVLCVAAFVVIDIKMNYIDSDKYRDFHTYIVKTYFGTFDYGVLSGRSTLWKYTCKMIKNRPLLGFGAGNHWIGYPSVDPPQFIEFSKQAHNDYLQIASEVGIIGFALFIAFLISALAPVIKHKPAEKDTLIYSALVSGIIVILIDSFFSYDLFVPVPAYMIMVPLGFLYSLNNSDCQSAKYRPTIRGAAIVIGCALFVFAVYTTIVKSIGYYNYLAGSIIVSAHEGVMPPDENRRASEFVTKARKYLPYDAEVLFFDMMLDVDYGDFLTARRKAYNLLELTPYEKKLILFIAKLEATLGNTGACKDLLARLNITGSDSPNRFISYLLSDYDTFESTITAPEMTPERAKLFLDQLNKTIVKQETPDVFALFLRAILLTKTGQWQKALNDLNIVMERDPSNTQVYLLRGICYNNIGRFALAQNEFQSYILFDPHSEQALLGSAVAYQMMGDDSRAEEQLRVIISINPQNAKALRNMGLIMLKRNEQEAGADYLHRCLLADPAQPDADQIRAVIQSILGEPRN</sequence>